<dbReference type="NCBIfam" id="TIGR00546">
    <property type="entry name" value="lnt"/>
    <property type="match status" value="1"/>
</dbReference>
<dbReference type="PANTHER" id="PTHR38686">
    <property type="entry name" value="APOLIPOPROTEIN N-ACYLTRANSFERASE"/>
    <property type="match status" value="1"/>
</dbReference>
<organism evidence="11 12">
    <name type="scientific">Tichowtungia aerotolerans</name>
    <dbReference type="NCBI Taxonomy" id="2697043"/>
    <lineage>
        <taxon>Bacteria</taxon>
        <taxon>Pseudomonadati</taxon>
        <taxon>Kiritimatiellota</taxon>
        <taxon>Tichowtungiia</taxon>
        <taxon>Tichowtungiales</taxon>
        <taxon>Tichowtungiaceae</taxon>
        <taxon>Tichowtungia</taxon>
    </lineage>
</organism>
<evidence type="ECO:0000256" key="7">
    <source>
        <dbReference type="ARBA" id="ARBA00023136"/>
    </source>
</evidence>
<dbReference type="CDD" id="cd07571">
    <property type="entry name" value="ALP_N-acyl_transferase"/>
    <property type="match status" value="1"/>
</dbReference>
<evidence type="ECO:0000256" key="9">
    <source>
        <dbReference type="HAMAP-Rule" id="MF_01148"/>
    </source>
</evidence>
<keyword evidence="3 9" id="KW-1003">Cell membrane</keyword>
<feature type="transmembrane region" description="Helical" evidence="9">
    <location>
        <begin position="65"/>
        <end position="82"/>
    </location>
</feature>
<comment type="function">
    <text evidence="9">Catalyzes the phospholipid dependent N-acylation of the N-terminal cysteine of apolipoprotein, the last step in lipoprotein maturation.</text>
</comment>
<evidence type="ECO:0000313" key="12">
    <source>
        <dbReference type="Proteomes" id="UP000464954"/>
    </source>
</evidence>
<dbReference type="EMBL" id="CP047593">
    <property type="protein sequence ID" value="QHI68859.1"/>
    <property type="molecule type" value="Genomic_DNA"/>
</dbReference>
<comment type="catalytic activity">
    <reaction evidence="9">
        <text>N-terminal S-1,2-diacyl-sn-glyceryl-L-cysteinyl-[lipoprotein] + a glycerophospholipid = N-acyl-S-1,2-diacyl-sn-glyceryl-L-cysteinyl-[lipoprotein] + a 2-acyl-sn-glycero-3-phospholipid + H(+)</text>
        <dbReference type="Rhea" id="RHEA:48228"/>
        <dbReference type="Rhea" id="RHEA-COMP:14681"/>
        <dbReference type="Rhea" id="RHEA-COMP:14684"/>
        <dbReference type="ChEBI" id="CHEBI:15378"/>
        <dbReference type="ChEBI" id="CHEBI:136912"/>
        <dbReference type="ChEBI" id="CHEBI:140656"/>
        <dbReference type="ChEBI" id="CHEBI:140657"/>
        <dbReference type="ChEBI" id="CHEBI:140660"/>
        <dbReference type="EC" id="2.3.1.269"/>
    </reaction>
</comment>
<reference evidence="11 12" key="1">
    <citation type="submission" date="2020-01" db="EMBL/GenBank/DDBJ databases">
        <title>Ponticoccus aerotolerans gen. nov., sp. nov., an anaerobic bacterium and proposal of Ponticoccusceae fam. nov., Ponticoccusles ord. nov. and Ponticoccuse classis nov. in the phylum Kiritimatiellaeota.</title>
        <authorList>
            <person name="Zhou L.Y."/>
            <person name="Du Z.J."/>
        </authorList>
    </citation>
    <scope>NUCLEOTIDE SEQUENCE [LARGE SCALE GENOMIC DNA]</scope>
    <source>
        <strain evidence="11 12">S-5007</strain>
    </source>
</reference>
<comment type="pathway">
    <text evidence="9">Protein modification; lipoprotein biosynthesis (N-acyl transfer).</text>
</comment>
<dbReference type="GO" id="GO:0016410">
    <property type="term" value="F:N-acyltransferase activity"/>
    <property type="evidence" value="ECO:0007669"/>
    <property type="project" value="UniProtKB-UniRule"/>
</dbReference>
<feature type="transmembrane region" description="Helical" evidence="9">
    <location>
        <begin position="88"/>
        <end position="110"/>
    </location>
</feature>
<gene>
    <name evidence="9 11" type="primary">lnt</name>
    <name evidence="11" type="ORF">GT409_05135</name>
</gene>
<dbReference type="Pfam" id="PF00795">
    <property type="entry name" value="CN_hydrolase"/>
    <property type="match status" value="1"/>
</dbReference>
<feature type="transmembrane region" description="Helical" evidence="9">
    <location>
        <begin position="42"/>
        <end position="60"/>
    </location>
</feature>
<name>A0A6P1M204_9BACT</name>
<evidence type="ECO:0000256" key="1">
    <source>
        <dbReference type="ARBA" id="ARBA00004651"/>
    </source>
</evidence>
<evidence type="ECO:0000256" key="8">
    <source>
        <dbReference type="ARBA" id="ARBA00023315"/>
    </source>
</evidence>
<feature type="transmembrane region" description="Helical" evidence="9">
    <location>
        <begin position="161"/>
        <end position="194"/>
    </location>
</feature>
<evidence type="ECO:0000313" key="11">
    <source>
        <dbReference type="EMBL" id="QHI68859.1"/>
    </source>
</evidence>
<accession>A0A6P1M204</accession>
<dbReference type="HAMAP" id="MF_01148">
    <property type="entry name" value="Lnt"/>
    <property type="match status" value="1"/>
</dbReference>
<keyword evidence="7 9" id="KW-0472">Membrane</keyword>
<dbReference type="EC" id="2.3.1.269" evidence="9"/>
<evidence type="ECO:0000256" key="5">
    <source>
        <dbReference type="ARBA" id="ARBA00022692"/>
    </source>
</evidence>
<dbReference type="InterPro" id="IPR045378">
    <property type="entry name" value="LNT_N"/>
</dbReference>
<dbReference type="GO" id="GO:0005886">
    <property type="term" value="C:plasma membrane"/>
    <property type="evidence" value="ECO:0007669"/>
    <property type="project" value="UniProtKB-SubCell"/>
</dbReference>
<dbReference type="GO" id="GO:0042158">
    <property type="term" value="P:lipoprotein biosynthetic process"/>
    <property type="evidence" value="ECO:0007669"/>
    <property type="project" value="UniProtKB-UniRule"/>
</dbReference>
<dbReference type="InterPro" id="IPR004563">
    <property type="entry name" value="Apolipo_AcylTrfase"/>
</dbReference>
<dbReference type="InterPro" id="IPR036526">
    <property type="entry name" value="C-N_Hydrolase_sf"/>
</dbReference>
<sequence length="530" mass="58905">MISRTKQKKGLPDSTTKRLRPAAAVVSGILMFMSFPPHETGFFGWIALVPLIMACAGVPLRRAAFLGWLAGAVFFVGSLYWLRHVTWAGYLSLSLYSALYFIPFAMLTSARPGGWSTMSRSANIGWMAALAAVWAASEYLRSTLITGFPWNLLGVSQYAQISLIQIAAWGGVYLLSALMVFVNAGVAVTLLQYASGRRQTGYKMHIEFMVSMFVLAFASSYGLRVLLSKEAPADNTIHAALIQPNIPEVGNWEMADPELIYDRLEKLTDLAVRTPELDLVIWPETALPDFVRYSQRSAEMVQRFTAEGVPLLAGSMDMEWLENGDQAFYNSSLLFNNRGELLDIYSKQHLVLFGEYIPFEEKIAFINALTPIESSFSPGKETTLFNLPGNPYAFSVLICFEDTLPYLSRRAARQGASWLINQTNDSWFDPDCGSVQHLAHAVFRSVETRLPMFRCTNTGVTCAIDSKGRIHKTLEPRTQGFQVASLRPADVGMPPTFYTLHGDRFAQACLLASGALFISLRFKSRKISHA</sequence>
<dbReference type="Pfam" id="PF20154">
    <property type="entry name" value="LNT_N"/>
    <property type="match status" value="1"/>
</dbReference>
<feature type="domain" description="CN hydrolase" evidence="10">
    <location>
        <begin position="237"/>
        <end position="488"/>
    </location>
</feature>
<dbReference type="RefSeq" id="WP_160627585.1">
    <property type="nucleotide sequence ID" value="NZ_CP047593.1"/>
</dbReference>
<keyword evidence="11" id="KW-0449">Lipoprotein</keyword>
<proteinExistence type="inferred from homology"/>
<keyword evidence="8 9" id="KW-0012">Acyltransferase</keyword>
<evidence type="ECO:0000256" key="2">
    <source>
        <dbReference type="ARBA" id="ARBA00010065"/>
    </source>
</evidence>
<feature type="transmembrane region" description="Helical" evidence="9">
    <location>
        <begin position="122"/>
        <end position="141"/>
    </location>
</feature>
<feature type="transmembrane region" description="Helical" evidence="9">
    <location>
        <begin position="21"/>
        <end position="36"/>
    </location>
</feature>
<evidence type="ECO:0000256" key="6">
    <source>
        <dbReference type="ARBA" id="ARBA00022989"/>
    </source>
</evidence>
<evidence type="ECO:0000256" key="4">
    <source>
        <dbReference type="ARBA" id="ARBA00022679"/>
    </source>
</evidence>
<comment type="subcellular location">
    <subcellularLocation>
        <location evidence="1 9">Cell membrane</location>
        <topology evidence="1 9">Multi-pass membrane protein</topology>
    </subcellularLocation>
</comment>
<protein>
    <recommendedName>
        <fullName evidence="9">Apolipoprotein N-acyltransferase</fullName>
        <shortName evidence="9">ALP N-acyltransferase</shortName>
        <ecNumber evidence="9">2.3.1.269</ecNumber>
    </recommendedName>
</protein>
<comment type="similarity">
    <text evidence="2 9">Belongs to the CN hydrolase family. Apolipoprotein N-acyltransferase subfamily.</text>
</comment>
<dbReference type="Gene3D" id="3.60.110.10">
    <property type="entry name" value="Carbon-nitrogen hydrolase"/>
    <property type="match status" value="1"/>
</dbReference>
<dbReference type="PROSITE" id="PS50263">
    <property type="entry name" value="CN_HYDROLASE"/>
    <property type="match status" value="1"/>
</dbReference>
<dbReference type="KEGG" id="taer:GT409_05135"/>
<keyword evidence="4 9" id="KW-0808">Transferase</keyword>
<keyword evidence="6 9" id="KW-1133">Transmembrane helix</keyword>
<dbReference type="AlphaFoldDB" id="A0A6P1M204"/>
<dbReference type="UniPathway" id="UPA00666"/>
<feature type="transmembrane region" description="Helical" evidence="9">
    <location>
        <begin position="206"/>
        <end position="227"/>
    </location>
</feature>
<dbReference type="SUPFAM" id="SSF56317">
    <property type="entry name" value="Carbon-nitrogen hydrolase"/>
    <property type="match status" value="1"/>
</dbReference>
<keyword evidence="5 9" id="KW-0812">Transmembrane</keyword>
<dbReference type="InterPro" id="IPR003010">
    <property type="entry name" value="C-N_Hydrolase"/>
</dbReference>
<evidence type="ECO:0000259" key="10">
    <source>
        <dbReference type="PROSITE" id="PS50263"/>
    </source>
</evidence>
<keyword evidence="12" id="KW-1185">Reference proteome</keyword>
<evidence type="ECO:0000256" key="3">
    <source>
        <dbReference type="ARBA" id="ARBA00022475"/>
    </source>
</evidence>
<dbReference type="PANTHER" id="PTHR38686:SF1">
    <property type="entry name" value="APOLIPOPROTEIN N-ACYLTRANSFERASE"/>
    <property type="match status" value="1"/>
</dbReference>
<dbReference type="Proteomes" id="UP000464954">
    <property type="component" value="Chromosome"/>
</dbReference>